<dbReference type="InterPro" id="IPR037026">
    <property type="entry name" value="Vgr_OB-fold_dom_sf"/>
</dbReference>
<feature type="domain" description="Gp5/Type VI secretion system Vgr protein OB-fold" evidence="1">
    <location>
        <begin position="12"/>
        <end position="86"/>
    </location>
</feature>
<organism evidence="2 3">
    <name type="scientific">Parerythrobacter lacustris</name>
    <dbReference type="NCBI Taxonomy" id="2969984"/>
    <lineage>
        <taxon>Bacteria</taxon>
        <taxon>Pseudomonadati</taxon>
        <taxon>Pseudomonadota</taxon>
        <taxon>Alphaproteobacteria</taxon>
        <taxon>Sphingomonadales</taxon>
        <taxon>Erythrobacteraceae</taxon>
        <taxon>Parerythrobacter</taxon>
    </lineage>
</organism>
<protein>
    <submittedName>
        <fullName evidence="2">Phage baseplate assembly protein V</fullName>
    </submittedName>
</protein>
<dbReference type="EMBL" id="JANKHH010000008">
    <property type="protein sequence ID" value="MCR2835272.1"/>
    <property type="molecule type" value="Genomic_DNA"/>
</dbReference>
<proteinExistence type="predicted"/>
<evidence type="ECO:0000313" key="3">
    <source>
        <dbReference type="Proteomes" id="UP001206067"/>
    </source>
</evidence>
<dbReference type="Pfam" id="PF04717">
    <property type="entry name" value="Phage_base_V"/>
    <property type="match status" value="1"/>
</dbReference>
<gene>
    <name evidence="2" type="ORF">NSO95_15105</name>
</gene>
<dbReference type="Proteomes" id="UP001206067">
    <property type="component" value="Unassembled WGS sequence"/>
</dbReference>
<evidence type="ECO:0000259" key="1">
    <source>
        <dbReference type="Pfam" id="PF04717"/>
    </source>
</evidence>
<dbReference type="Gene3D" id="2.40.50.230">
    <property type="entry name" value="Gp5 N-terminal domain"/>
    <property type="match status" value="1"/>
</dbReference>
<sequence>MRNSPKTFFGKYRGTVENVIDPFGIGRIQVSVPDVYGDGTMAWAMPCLPGAGPGVGLFSIPPVGAMVWIDFERGDPQFPVWSGGFWGQGDAPVAIGPTNPTTHAWVGENFTLEFNDTIGLVAAKLSVTTMTGEALIDIGPAAVEISFSGSSVKLAADGVSINGTNLKVLP</sequence>
<dbReference type="RefSeq" id="WP_257597162.1">
    <property type="nucleotide sequence ID" value="NZ_JANKHH010000008.1"/>
</dbReference>
<dbReference type="SUPFAM" id="SSF69255">
    <property type="entry name" value="gp5 N-terminal domain-like"/>
    <property type="match status" value="1"/>
</dbReference>
<keyword evidence="3" id="KW-1185">Reference proteome</keyword>
<dbReference type="InterPro" id="IPR006531">
    <property type="entry name" value="Gp5/Vgr_OB"/>
</dbReference>
<reference evidence="2 3" key="1">
    <citation type="submission" date="2022-08" db="EMBL/GenBank/DDBJ databases">
        <title>Polyphasic taxonomy analysis of Qipengyuania sp.RS5-5.</title>
        <authorList>
            <person name="Xamxidin M."/>
            <person name="Wu M."/>
        </authorList>
    </citation>
    <scope>NUCLEOTIDE SEQUENCE [LARGE SCALE GENOMIC DNA]</scope>
    <source>
        <strain evidence="2 3">RS5-5</strain>
    </source>
</reference>
<comment type="caution">
    <text evidence="2">The sequence shown here is derived from an EMBL/GenBank/DDBJ whole genome shotgun (WGS) entry which is preliminary data.</text>
</comment>
<name>A0ABT1XUE9_9SPHN</name>
<evidence type="ECO:0000313" key="2">
    <source>
        <dbReference type="EMBL" id="MCR2835272.1"/>
    </source>
</evidence>
<accession>A0ABT1XUE9</accession>